<dbReference type="AlphaFoldDB" id="A0A418R604"/>
<keyword evidence="2" id="KW-1185">Reference proteome</keyword>
<name>A0A418R604_9BACT</name>
<dbReference type="RefSeq" id="WP_119654483.1">
    <property type="nucleotide sequence ID" value="NZ_JBHUOI010000028.1"/>
</dbReference>
<organism evidence="1 2">
    <name type="scientific">Hymenobacter rubripertinctus</name>
    <dbReference type="NCBI Taxonomy" id="2029981"/>
    <lineage>
        <taxon>Bacteria</taxon>
        <taxon>Pseudomonadati</taxon>
        <taxon>Bacteroidota</taxon>
        <taxon>Cytophagia</taxon>
        <taxon>Cytophagales</taxon>
        <taxon>Hymenobacteraceae</taxon>
        <taxon>Hymenobacter</taxon>
    </lineage>
</organism>
<dbReference type="OrthoDB" id="1348475at2"/>
<comment type="caution">
    <text evidence="1">The sequence shown here is derived from an EMBL/GenBank/DDBJ whole genome shotgun (WGS) entry which is preliminary data.</text>
</comment>
<accession>A0A418R604</accession>
<reference evidence="1 2" key="1">
    <citation type="submission" date="2019-01" db="EMBL/GenBank/DDBJ databases">
        <title>Hymenobacter humicola sp. nov., isolated from soils in Antarctica.</title>
        <authorList>
            <person name="Sedlacek I."/>
            <person name="Holochova P."/>
            <person name="Kralova S."/>
            <person name="Pantucek R."/>
            <person name="Stankova E."/>
            <person name="Vrbovska V."/>
            <person name="Kristofova L."/>
            <person name="Svec P."/>
            <person name="Busse H.-J."/>
        </authorList>
    </citation>
    <scope>NUCLEOTIDE SEQUENCE [LARGE SCALE GENOMIC DNA]</scope>
    <source>
        <strain evidence="1 2">CCM 8852</strain>
    </source>
</reference>
<evidence type="ECO:0000313" key="1">
    <source>
        <dbReference type="EMBL" id="RIY12883.1"/>
    </source>
</evidence>
<proteinExistence type="predicted"/>
<sequence>MTPAFPLFCLHKVKEPYVYLVEEAQDLSHYTLAGYYNSQRHPELYFDATGRKFGCKLKLKRSFGKWQKLVSYFYWGRISVESHWYSIGLYSLAELKEQVALCIVADDDILTQFIEAEHLLSLVEQARHFEDLYMVLSGAIYNSEDDDSIEI</sequence>
<dbReference type="Proteomes" id="UP000284250">
    <property type="component" value="Unassembled WGS sequence"/>
</dbReference>
<dbReference type="EMBL" id="QYCN01000004">
    <property type="protein sequence ID" value="RIY12883.1"/>
    <property type="molecule type" value="Genomic_DNA"/>
</dbReference>
<protein>
    <submittedName>
        <fullName evidence="1">Uncharacterized protein</fullName>
    </submittedName>
</protein>
<gene>
    <name evidence="1" type="ORF">D0T11_03925</name>
</gene>
<evidence type="ECO:0000313" key="2">
    <source>
        <dbReference type="Proteomes" id="UP000284250"/>
    </source>
</evidence>